<proteinExistence type="predicted"/>
<evidence type="ECO:0000313" key="1">
    <source>
        <dbReference type="EMBL" id="VAW49919.1"/>
    </source>
</evidence>
<dbReference type="EMBL" id="UOFB01000412">
    <property type="protein sequence ID" value="VAW49919.1"/>
    <property type="molecule type" value="Genomic_DNA"/>
</dbReference>
<organism evidence="1">
    <name type="scientific">hydrothermal vent metagenome</name>
    <dbReference type="NCBI Taxonomy" id="652676"/>
    <lineage>
        <taxon>unclassified sequences</taxon>
        <taxon>metagenomes</taxon>
        <taxon>ecological metagenomes</taxon>
    </lineage>
</organism>
<dbReference type="AlphaFoldDB" id="A0A3B0WKF3"/>
<name>A0A3B0WKF3_9ZZZZ</name>
<accession>A0A3B0WKF3</accession>
<sequence>MNGQLVNHFKKITVGLFLLALIGCSGSGVKSTAEMSEQFKLGSVSLTVSQRIAPKITYHTESELKQLLGDKVTYFLDQRGLLSHQSKANALVIQVAYQRHFLDEQTDHPSDSLAYPRYDYDIKVMNDYTELTHIAQKNRVFKGRFIMDIDMLEGRLDSKSDEIIFIEQLAKEVVRSVDELKNPPIF</sequence>
<reference evidence="1" key="1">
    <citation type="submission" date="2018-06" db="EMBL/GenBank/DDBJ databases">
        <authorList>
            <person name="Zhirakovskaya E."/>
        </authorList>
    </citation>
    <scope>NUCLEOTIDE SEQUENCE</scope>
</reference>
<protein>
    <submittedName>
        <fullName evidence="1">Uncharacterized protein</fullName>
    </submittedName>
</protein>
<gene>
    <name evidence="1" type="ORF">MNBD_GAMMA04-33</name>
</gene>